<sequence length="470" mass="52012">MANSANKQNFLVPLSQPQGPMKKRHRFNQVMSEIINPIIPAFIGAGLLGGVGNLISSFGPDNPSTVAWSNFFSLLLNLLTSLFIILIGWNAGKKFGTQAAITALIAALYCNFVALNIGQLFVLKDEYYHFLNWQIPRQDLDKYWITKGLMVINNDGSLTLGAPRAGLIGAFFAIAFAIGLEKLFNRFIKGFWQLLITPTLVMLLTLLVSFLVIIPLGYYFFTGLTWLFLHLYQNPFGAALLGGTYLMAVMFGIHQGFFPIYLMLFTSTGLNSLFPIMIMGAASQVGVGLALLIIAKKQHQKPLQEKILGALVPALFGITEPLTYGITMPRGKPLYLSCLGGFVGGFLIGALNTWFGIELGVTAPITPGGLTALLLITTSAHQTALAMLIYLVLLITMYLLGFGLGFIGYSACFRFASQKKYLESQGKQGYVKKSRYYCWYYLGGCFWYAFYLYPKLPHEEKKAWKAFVLV</sequence>
<dbReference type="GO" id="GO:0005886">
    <property type="term" value="C:plasma membrane"/>
    <property type="evidence" value="ECO:0007669"/>
    <property type="project" value="UniProtKB-SubCell"/>
</dbReference>
<dbReference type="GO" id="GO:0008982">
    <property type="term" value="F:protein-N(PI)-phosphohistidine-sugar phosphotransferase activity"/>
    <property type="evidence" value="ECO:0007669"/>
    <property type="project" value="InterPro"/>
</dbReference>
<keyword evidence="3" id="KW-1003">Cell membrane</keyword>
<evidence type="ECO:0000256" key="2">
    <source>
        <dbReference type="ARBA" id="ARBA00022448"/>
    </source>
</evidence>
<keyword evidence="10" id="KW-1185">Reference proteome</keyword>
<proteinExistence type="predicted"/>
<dbReference type="GO" id="GO:0090588">
    <property type="term" value="F:protein-phosphocysteine-N-acetylmuramate phosphotransferase system transporter activity"/>
    <property type="evidence" value="ECO:0007669"/>
    <property type="project" value="TreeGrafter"/>
</dbReference>
<evidence type="ECO:0000256" key="4">
    <source>
        <dbReference type="ARBA" id="ARBA00022597"/>
    </source>
</evidence>
<dbReference type="AlphaFoldDB" id="A0A2K8NS20"/>
<keyword evidence="4" id="KW-0762">Sugar transport</keyword>
<evidence type="ECO:0000313" key="10">
    <source>
        <dbReference type="Proteomes" id="UP000232222"/>
    </source>
</evidence>
<keyword evidence="7" id="KW-1133">Transmembrane helix</keyword>
<dbReference type="PANTHER" id="PTHR30175:SF3">
    <property type="entry name" value="PTS SYSTEM N-ACETYLMURAMIC ACID-SPECIFIC EIIBC COMPONENT"/>
    <property type="match status" value="1"/>
</dbReference>
<keyword evidence="2" id="KW-0813">Transport</keyword>
<dbReference type="InterPro" id="IPR013013">
    <property type="entry name" value="PTS_EIIC_1"/>
</dbReference>
<gene>
    <name evidence="9" type="primary">murP</name>
    <name evidence="9" type="ORF">EFREU_v1c05890</name>
</gene>
<dbReference type="OrthoDB" id="9769191at2"/>
<dbReference type="Pfam" id="PF02378">
    <property type="entry name" value="PTS_EIIC"/>
    <property type="match status" value="1"/>
</dbReference>
<dbReference type="KEGG" id="efr:EFREU_v1c05890"/>
<dbReference type="EMBL" id="CP024962">
    <property type="protein sequence ID" value="ATZ16609.1"/>
    <property type="molecule type" value="Genomic_DNA"/>
</dbReference>
<keyword evidence="8" id="KW-0472">Membrane</keyword>
<evidence type="ECO:0000256" key="3">
    <source>
        <dbReference type="ARBA" id="ARBA00022475"/>
    </source>
</evidence>
<keyword evidence="5" id="KW-0598">Phosphotransferase system</keyword>
<protein>
    <submittedName>
        <fullName evidence="9">PTS system, N-acetylmuramic acid-specific EIIBC component</fullName>
    </submittedName>
</protein>
<dbReference type="Proteomes" id="UP000232222">
    <property type="component" value="Chromosome"/>
</dbReference>
<name>A0A2K8NS20_9MOLU</name>
<evidence type="ECO:0000256" key="5">
    <source>
        <dbReference type="ARBA" id="ARBA00022683"/>
    </source>
</evidence>
<dbReference type="InterPro" id="IPR050558">
    <property type="entry name" value="PTS_Sugar-Specific_Components"/>
</dbReference>
<dbReference type="RefSeq" id="WP_100609673.1">
    <property type="nucleotide sequence ID" value="NZ_CP024962.1"/>
</dbReference>
<accession>A0A2K8NS20</accession>
<dbReference type="PROSITE" id="PS51103">
    <property type="entry name" value="PTS_EIIC_TYPE_1"/>
    <property type="match status" value="1"/>
</dbReference>
<reference evidence="9 10" key="1">
    <citation type="submission" date="2017-11" db="EMBL/GenBank/DDBJ databases">
        <title>Genome sequence of Entomoplasma freundtii BARC 318 (ATCC 51999).</title>
        <authorList>
            <person name="Lo W.-S."/>
            <person name="Gasparich G.E."/>
            <person name="Kuo C.-H."/>
        </authorList>
    </citation>
    <scope>NUCLEOTIDE SEQUENCE [LARGE SCALE GENOMIC DNA]</scope>
    <source>
        <strain evidence="9 10">BARC 318</strain>
    </source>
</reference>
<evidence type="ECO:0000313" key="9">
    <source>
        <dbReference type="EMBL" id="ATZ16609.1"/>
    </source>
</evidence>
<evidence type="ECO:0000256" key="6">
    <source>
        <dbReference type="ARBA" id="ARBA00022692"/>
    </source>
</evidence>
<keyword evidence="6" id="KW-0812">Transmembrane</keyword>
<evidence type="ECO:0000256" key="7">
    <source>
        <dbReference type="ARBA" id="ARBA00022989"/>
    </source>
</evidence>
<dbReference type="InterPro" id="IPR003352">
    <property type="entry name" value="PTS_EIIC"/>
</dbReference>
<organism evidence="9 10">
    <name type="scientific">Entomoplasma freundtii</name>
    <dbReference type="NCBI Taxonomy" id="74700"/>
    <lineage>
        <taxon>Bacteria</taxon>
        <taxon>Bacillati</taxon>
        <taxon>Mycoplasmatota</taxon>
        <taxon>Mollicutes</taxon>
        <taxon>Entomoplasmatales</taxon>
        <taxon>Entomoplasmataceae</taxon>
        <taxon>Entomoplasma</taxon>
    </lineage>
</organism>
<evidence type="ECO:0000256" key="8">
    <source>
        <dbReference type="ARBA" id="ARBA00023136"/>
    </source>
</evidence>
<dbReference type="GO" id="GO:0009401">
    <property type="term" value="P:phosphoenolpyruvate-dependent sugar phosphotransferase system"/>
    <property type="evidence" value="ECO:0007669"/>
    <property type="project" value="UniProtKB-KW"/>
</dbReference>
<evidence type="ECO:0000256" key="1">
    <source>
        <dbReference type="ARBA" id="ARBA00004651"/>
    </source>
</evidence>
<comment type="subcellular location">
    <subcellularLocation>
        <location evidence="1">Cell membrane</location>
        <topology evidence="1">Multi-pass membrane protein</topology>
    </subcellularLocation>
</comment>
<dbReference type="PANTHER" id="PTHR30175">
    <property type="entry name" value="PHOSPHOTRANSFERASE SYSTEM TRANSPORT PROTEIN"/>
    <property type="match status" value="1"/>
</dbReference>